<evidence type="ECO:0000313" key="2">
    <source>
        <dbReference type="Proteomes" id="UP000278807"/>
    </source>
</evidence>
<reference evidence="1 2" key="1">
    <citation type="submission" date="2018-11" db="EMBL/GenBank/DDBJ databases">
        <authorList>
            <consortium name="Pathogen Informatics"/>
        </authorList>
    </citation>
    <scope>NUCLEOTIDE SEQUENCE [LARGE SCALE GENOMIC DNA]</scope>
</reference>
<dbReference type="AlphaFoldDB" id="A0A3P7VSG0"/>
<sequence>MLYRSIISSTKRQTSFTVILLNGFLGTPFFNRTGQGLTVFGGLIDIGSSSRSRSLKDCKLRCTKKVISDCNTAGYL</sequence>
<dbReference type="Proteomes" id="UP000278807">
    <property type="component" value="Unassembled WGS sequence"/>
</dbReference>
<name>A0A3P7VSG0_RODNA</name>
<gene>
    <name evidence="1" type="ORF">HNAJ_LOCUS10584</name>
</gene>
<protein>
    <submittedName>
        <fullName evidence="1">Uncharacterized protein</fullName>
    </submittedName>
</protein>
<proteinExistence type="predicted"/>
<evidence type="ECO:0000313" key="1">
    <source>
        <dbReference type="EMBL" id="VDO08302.1"/>
    </source>
</evidence>
<organism evidence="1 2">
    <name type="scientific">Rodentolepis nana</name>
    <name type="common">Dwarf tapeworm</name>
    <name type="synonym">Hymenolepis nana</name>
    <dbReference type="NCBI Taxonomy" id="102285"/>
    <lineage>
        <taxon>Eukaryota</taxon>
        <taxon>Metazoa</taxon>
        <taxon>Spiralia</taxon>
        <taxon>Lophotrochozoa</taxon>
        <taxon>Platyhelminthes</taxon>
        <taxon>Cestoda</taxon>
        <taxon>Eucestoda</taxon>
        <taxon>Cyclophyllidea</taxon>
        <taxon>Hymenolepididae</taxon>
        <taxon>Rodentolepis</taxon>
    </lineage>
</organism>
<keyword evidence="2" id="KW-1185">Reference proteome</keyword>
<dbReference type="EMBL" id="UZAE01013115">
    <property type="protein sequence ID" value="VDO08302.1"/>
    <property type="molecule type" value="Genomic_DNA"/>
</dbReference>
<accession>A0A3P7VSG0</accession>